<evidence type="ECO:0000256" key="2">
    <source>
        <dbReference type="SAM" id="SignalP"/>
    </source>
</evidence>
<feature type="chain" id="PRO_5003885229" description="CUE domain-containing protein" evidence="2">
    <location>
        <begin position="25"/>
        <end position="200"/>
    </location>
</feature>
<dbReference type="PROSITE" id="PS51140">
    <property type="entry name" value="CUE"/>
    <property type="match status" value="1"/>
</dbReference>
<dbReference type="InParanoid" id="K5W1R7"/>
<dbReference type="GO" id="GO:0043130">
    <property type="term" value="F:ubiquitin binding"/>
    <property type="evidence" value="ECO:0007669"/>
    <property type="project" value="InterPro"/>
</dbReference>
<keyword evidence="2" id="KW-0732">Signal</keyword>
<dbReference type="RefSeq" id="XP_007397773.1">
    <property type="nucleotide sequence ID" value="XM_007397711.1"/>
</dbReference>
<sequence>MSEVINVLVAFAVIVFVVRWATSGKESSADGQSPAAILGFKPKTVTQEQVDAIRAMFPDIPADNIRYDLLRTGSVQTTSNKILERGILSAPPPAYYRLYPRTAPNDATHPANTNVNANTAATPGASSSKPKENLITRFHLEDRLASSDTSSVSEPSHKWEDDPSKRQSMLRERKARMVLAARERLLAQQNQQTASSSQSF</sequence>
<feature type="compositionally biased region" description="Basic and acidic residues" evidence="1">
    <location>
        <begin position="155"/>
        <end position="172"/>
    </location>
</feature>
<protein>
    <recommendedName>
        <fullName evidence="3">CUE domain-containing protein</fullName>
    </recommendedName>
</protein>
<feature type="compositionally biased region" description="Low complexity" evidence="1">
    <location>
        <begin position="99"/>
        <end position="125"/>
    </location>
</feature>
<proteinExistence type="predicted"/>
<dbReference type="SMART" id="SM00546">
    <property type="entry name" value="CUE"/>
    <property type="match status" value="1"/>
</dbReference>
<dbReference type="KEGG" id="pco:PHACADRAFT_259227"/>
<dbReference type="CDD" id="cd14424">
    <property type="entry name" value="CUE_Cue1p_like"/>
    <property type="match status" value="1"/>
</dbReference>
<feature type="compositionally biased region" description="Basic and acidic residues" evidence="1">
    <location>
        <begin position="129"/>
        <end position="145"/>
    </location>
</feature>
<dbReference type="Proteomes" id="UP000008370">
    <property type="component" value="Unassembled WGS sequence"/>
</dbReference>
<dbReference type="Gene3D" id="1.10.8.10">
    <property type="entry name" value="DNA helicase RuvA subunit, C-terminal domain"/>
    <property type="match status" value="1"/>
</dbReference>
<dbReference type="FunCoup" id="K5W1R7">
    <property type="interactions" value="72"/>
</dbReference>
<dbReference type="InterPro" id="IPR003892">
    <property type="entry name" value="CUE"/>
</dbReference>
<name>K5W1R7_PHACS</name>
<dbReference type="STRING" id="650164.K5W1R7"/>
<reference evidence="4 5" key="1">
    <citation type="journal article" date="2012" name="BMC Genomics">
        <title>Comparative genomics of the white-rot fungi, Phanerochaete carnosa and P. chrysosporium, to elucidate the genetic basis of the distinct wood types they colonize.</title>
        <authorList>
            <person name="Suzuki H."/>
            <person name="MacDonald J."/>
            <person name="Syed K."/>
            <person name="Salamov A."/>
            <person name="Hori C."/>
            <person name="Aerts A."/>
            <person name="Henrissat B."/>
            <person name="Wiebenga A."/>
            <person name="vanKuyk P.A."/>
            <person name="Barry K."/>
            <person name="Lindquist E."/>
            <person name="LaButti K."/>
            <person name="Lapidus A."/>
            <person name="Lucas S."/>
            <person name="Coutinho P."/>
            <person name="Gong Y."/>
            <person name="Samejima M."/>
            <person name="Mahadevan R."/>
            <person name="Abou-Zaid M."/>
            <person name="de Vries R.P."/>
            <person name="Igarashi K."/>
            <person name="Yadav J.S."/>
            <person name="Grigoriev I.V."/>
            <person name="Master E.R."/>
        </authorList>
    </citation>
    <scope>NUCLEOTIDE SEQUENCE [LARGE SCALE GENOMIC DNA]</scope>
    <source>
        <strain evidence="4 5">HHB-10118-sp</strain>
    </source>
</reference>
<organism evidence="4 5">
    <name type="scientific">Phanerochaete carnosa (strain HHB-10118-sp)</name>
    <name type="common">White-rot fungus</name>
    <name type="synonym">Peniophora carnosa</name>
    <dbReference type="NCBI Taxonomy" id="650164"/>
    <lineage>
        <taxon>Eukaryota</taxon>
        <taxon>Fungi</taxon>
        <taxon>Dikarya</taxon>
        <taxon>Basidiomycota</taxon>
        <taxon>Agaricomycotina</taxon>
        <taxon>Agaricomycetes</taxon>
        <taxon>Polyporales</taxon>
        <taxon>Phanerochaetaceae</taxon>
        <taxon>Phanerochaete</taxon>
    </lineage>
</organism>
<evidence type="ECO:0000256" key="1">
    <source>
        <dbReference type="SAM" id="MobiDB-lite"/>
    </source>
</evidence>
<evidence type="ECO:0000313" key="5">
    <source>
        <dbReference type="Proteomes" id="UP000008370"/>
    </source>
</evidence>
<evidence type="ECO:0000313" key="4">
    <source>
        <dbReference type="EMBL" id="EKM53070.1"/>
    </source>
</evidence>
<dbReference type="GeneID" id="18917355"/>
<dbReference type="OrthoDB" id="3824970at2759"/>
<dbReference type="Pfam" id="PF02845">
    <property type="entry name" value="CUE"/>
    <property type="match status" value="1"/>
</dbReference>
<keyword evidence="5" id="KW-1185">Reference proteome</keyword>
<gene>
    <name evidence="4" type="ORF">PHACADRAFT_259227</name>
</gene>
<dbReference type="EMBL" id="JH930474">
    <property type="protein sequence ID" value="EKM53070.1"/>
    <property type="molecule type" value="Genomic_DNA"/>
</dbReference>
<dbReference type="HOGENOM" id="CLU_083690_0_0_1"/>
<dbReference type="AlphaFoldDB" id="K5W1R7"/>
<feature type="signal peptide" evidence="2">
    <location>
        <begin position="1"/>
        <end position="24"/>
    </location>
</feature>
<evidence type="ECO:0000259" key="3">
    <source>
        <dbReference type="PROSITE" id="PS51140"/>
    </source>
</evidence>
<accession>K5W1R7</accession>
<feature type="region of interest" description="Disordered" evidence="1">
    <location>
        <begin position="99"/>
        <end position="173"/>
    </location>
</feature>
<feature type="domain" description="CUE" evidence="3">
    <location>
        <begin position="45"/>
        <end position="87"/>
    </location>
</feature>